<keyword evidence="4" id="KW-0288">FMN</keyword>
<organism evidence="11">
    <name type="scientific">marine metagenome</name>
    <dbReference type="NCBI Taxonomy" id="408172"/>
    <lineage>
        <taxon>unclassified sequences</taxon>
        <taxon>metagenomes</taxon>
        <taxon>ecological metagenomes</taxon>
    </lineage>
</organism>
<dbReference type="GO" id="GO:0009398">
    <property type="term" value="P:FMN biosynthetic process"/>
    <property type="evidence" value="ECO:0007669"/>
    <property type="project" value="TreeGrafter"/>
</dbReference>
<keyword evidence="8" id="KW-0274">FAD</keyword>
<feature type="non-terminal residue" evidence="11">
    <location>
        <position position="1"/>
    </location>
</feature>
<evidence type="ECO:0000256" key="8">
    <source>
        <dbReference type="ARBA" id="ARBA00022827"/>
    </source>
</evidence>
<dbReference type="AlphaFoldDB" id="A0A382H9K8"/>
<dbReference type="SUPFAM" id="SSF82114">
    <property type="entry name" value="Riboflavin kinase-like"/>
    <property type="match status" value="1"/>
</dbReference>
<dbReference type="PANTHER" id="PTHR22749:SF6">
    <property type="entry name" value="RIBOFLAVIN KINASE"/>
    <property type="match status" value="1"/>
</dbReference>
<dbReference type="FunFam" id="3.40.50.620:FF:000021">
    <property type="entry name" value="Riboflavin biosynthesis protein"/>
    <property type="match status" value="1"/>
</dbReference>
<dbReference type="Gene3D" id="3.40.50.620">
    <property type="entry name" value="HUPs"/>
    <property type="match status" value="1"/>
</dbReference>
<protein>
    <recommendedName>
        <fullName evidence="10">Riboflavin kinase domain-containing protein</fullName>
    </recommendedName>
</protein>
<dbReference type="CDD" id="cd02064">
    <property type="entry name" value="FAD_synthetase_N"/>
    <property type="match status" value="1"/>
</dbReference>
<name>A0A382H9K8_9ZZZZ</name>
<dbReference type="SUPFAM" id="SSF52374">
    <property type="entry name" value="Nucleotidylyl transferase"/>
    <property type="match status" value="1"/>
</dbReference>
<comment type="similarity">
    <text evidence="2">Belongs to the RibF family.</text>
</comment>
<feature type="non-terminal residue" evidence="11">
    <location>
        <position position="256"/>
    </location>
</feature>
<dbReference type="GO" id="GO:0003919">
    <property type="term" value="F:FMN adenylyltransferase activity"/>
    <property type="evidence" value="ECO:0007669"/>
    <property type="project" value="InterPro"/>
</dbReference>
<keyword evidence="7" id="KW-0547">Nucleotide-binding</keyword>
<reference evidence="11" key="1">
    <citation type="submission" date="2018-05" db="EMBL/GenBank/DDBJ databases">
        <authorList>
            <person name="Lanie J.A."/>
            <person name="Ng W.-L."/>
            <person name="Kazmierczak K.M."/>
            <person name="Andrzejewski T.M."/>
            <person name="Davidsen T.M."/>
            <person name="Wayne K.J."/>
            <person name="Tettelin H."/>
            <person name="Glass J.I."/>
            <person name="Rusch D."/>
            <person name="Podicherti R."/>
            <person name="Tsui H.-C.T."/>
            <person name="Winkler M.E."/>
        </authorList>
    </citation>
    <scope>NUCLEOTIDE SEQUENCE</scope>
</reference>
<keyword evidence="3" id="KW-0285">Flavoprotein</keyword>
<proteinExistence type="inferred from homology"/>
<dbReference type="Gene3D" id="2.40.30.30">
    <property type="entry name" value="Riboflavin kinase-like"/>
    <property type="match status" value="1"/>
</dbReference>
<accession>A0A382H9K8</accession>
<evidence type="ECO:0000256" key="9">
    <source>
        <dbReference type="ARBA" id="ARBA00022840"/>
    </source>
</evidence>
<keyword evidence="9" id="KW-0067">ATP-binding</keyword>
<feature type="domain" description="Riboflavin kinase" evidence="10">
    <location>
        <begin position="166"/>
        <end position="255"/>
    </location>
</feature>
<dbReference type="Pfam" id="PF01687">
    <property type="entry name" value="Flavokinase"/>
    <property type="match status" value="1"/>
</dbReference>
<evidence type="ECO:0000313" key="11">
    <source>
        <dbReference type="EMBL" id="SVB83986.1"/>
    </source>
</evidence>
<dbReference type="SMART" id="SM00904">
    <property type="entry name" value="Flavokinase"/>
    <property type="match status" value="1"/>
</dbReference>
<dbReference type="GO" id="GO:0009231">
    <property type="term" value="P:riboflavin biosynthetic process"/>
    <property type="evidence" value="ECO:0007669"/>
    <property type="project" value="InterPro"/>
</dbReference>
<dbReference type="InterPro" id="IPR015865">
    <property type="entry name" value="Riboflavin_kinase_bac/euk"/>
</dbReference>
<evidence type="ECO:0000256" key="2">
    <source>
        <dbReference type="ARBA" id="ARBA00010214"/>
    </source>
</evidence>
<dbReference type="InterPro" id="IPR023468">
    <property type="entry name" value="Riboflavin_kinase"/>
</dbReference>
<keyword evidence="6" id="KW-0548">Nucleotidyltransferase</keyword>
<evidence type="ECO:0000256" key="7">
    <source>
        <dbReference type="ARBA" id="ARBA00022741"/>
    </source>
</evidence>
<dbReference type="UniPathway" id="UPA00277">
    <property type="reaction ID" value="UER00407"/>
</dbReference>
<evidence type="ECO:0000256" key="4">
    <source>
        <dbReference type="ARBA" id="ARBA00022643"/>
    </source>
</evidence>
<comment type="pathway">
    <text evidence="1">Cofactor biosynthesis; FAD biosynthesis; FAD from FMN: step 1/1.</text>
</comment>
<dbReference type="GO" id="GO:0005524">
    <property type="term" value="F:ATP binding"/>
    <property type="evidence" value="ECO:0007669"/>
    <property type="project" value="UniProtKB-KW"/>
</dbReference>
<dbReference type="EMBL" id="UINC01059977">
    <property type="protein sequence ID" value="SVB83986.1"/>
    <property type="molecule type" value="Genomic_DNA"/>
</dbReference>
<evidence type="ECO:0000256" key="1">
    <source>
        <dbReference type="ARBA" id="ARBA00004726"/>
    </source>
</evidence>
<dbReference type="InterPro" id="IPR015864">
    <property type="entry name" value="FAD_synthase"/>
</dbReference>
<evidence type="ECO:0000256" key="6">
    <source>
        <dbReference type="ARBA" id="ARBA00022695"/>
    </source>
</evidence>
<dbReference type="GO" id="GO:0008531">
    <property type="term" value="F:riboflavin kinase activity"/>
    <property type="evidence" value="ECO:0007669"/>
    <property type="project" value="InterPro"/>
</dbReference>
<keyword evidence="5" id="KW-0808">Transferase</keyword>
<evidence type="ECO:0000256" key="3">
    <source>
        <dbReference type="ARBA" id="ARBA00022630"/>
    </source>
</evidence>
<gene>
    <name evidence="11" type="ORF">METZ01_LOCUS236840</name>
</gene>
<evidence type="ECO:0000256" key="5">
    <source>
        <dbReference type="ARBA" id="ARBA00022679"/>
    </source>
</evidence>
<dbReference type="InterPro" id="IPR014729">
    <property type="entry name" value="Rossmann-like_a/b/a_fold"/>
</dbReference>
<dbReference type="PANTHER" id="PTHR22749">
    <property type="entry name" value="RIBOFLAVIN KINASE/FMN ADENYLYLTRANSFERASE"/>
    <property type="match status" value="1"/>
</dbReference>
<dbReference type="GO" id="GO:0006747">
    <property type="term" value="P:FAD biosynthetic process"/>
    <property type="evidence" value="ECO:0007669"/>
    <property type="project" value="UniProtKB-UniPathway"/>
</dbReference>
<evidence type="ECO:0000259" key="10">
    <source>
        <dbReference type="SMART" id="SM00904"/>
    </source>
</evidence>
<sequence>LTIGSYDGIHRGHHDILSSVVSHAHARRVPSVLITFDPHPRHVLDPDADKLSLIMGIEQKLEIIESLGLDMVNIIDFTDTFSKTTASEFLDMTIIPYYNPEYMIVGYDHHFGFQREGSPEFLKKYCNNLKIGLEIIDPISDEGQIISSSRIRQLIQRGFIRRANFELGSVFGFNAKVIHGAGRGKNLDFPTANVIPIEKNQLMPKPSVYFTRGRICGLQMYGMCNFGVRPTFNESKLVMEIHFFHENLDDLYGKEI</sequence>
<dbReference type="InterPro" id="IPR023465">
    <property type="entry name" value="Riboflavin_kinase_dom_sf"/>
</dbReference>
<dbReference type="Pfam" id="PF06574">
    <property type="entry name" value="FAD_syn"/>
    <property type="match status" value="1"/>
</dbReference>